<feature type="domain" description="BRCT" evidence="3">
    <location>
        <begin position="621"/>
        <end position="700"/>
    </location>
</feature>
<comment type="caution">
    <text evidence="4">The sequence shown here is derived from an EMBL/GenBank/DDBJ whole genome shotgun (WGS) entry which is preliminary data.</text>
</comment>
<accession>A0ABP0QWN3</accession>
<dbReference type="PANTHER" id="PTHR47642">
    <property type="entry name" value="ATP-DEPENDENT DNA HELICASE"/>
    <property type="match status" value="1"/>
</dbReference>
<evidence type="ECO:0000256" key="1">
    <source>
        <dbReference type="RuleBase" id="RU363044"/>
    </source>
</evidence>
<reference evidence="4 5" key="1">
    <citation type="submission" date="2024-02" db="EMBL/GenBank/DDBJ databases">
        <authorList>
            <person name="Chen Y."/>
            <person name="Shah S."/>
            <person name="Dougan E. K."/>
            <person name="Thang M."/>
            <person name="Chan C."/>
        </authorList>
    </citation>
    <scope>NUCLEOTIDE SEQUENCE [LARGE SCALE GENOMIC DNA]</scope>
</reference>
<feature type="domain" description="BRCT" evidence="3">
    <location>
        <begin position="725"/>
        <end position="776"/>
    </location>
</feature>
<dbReference type="InterPro" id="IPR001357">
    <property type="entry name" value="BRCT_dom"/>
</dbReference>
<dbReference type="InterPro" id="IPR051055">
    <property type="entry name" value="PIF1_helicase"/>
</dbReference>
<dbReference type="CDD" id="cd18809">
    <property type="entry name" value="SF1_C_RecD"/>
    <property type="match status" value="1"/>
</dbReference>
<keyword evidence="1" id="KW-0234">DNA repair</keyword>
<dbReference type="SUPFAM" id="SSF52540">
    <property type="entry name" value="P-loop containing nucleoside triphosphate hydrolases"/>
    <property type="match status" value="2"/>
</dbReference>
<dbReference type="InterPro" id="IPR037056">
    <property type="entry name" value="RNase_H1_N_sf"/>
</dbReference>
<gene>
    <name evidence="4" type="ORF">SCF082_LOCUS43623</name>
</gene>
<organism evidence="4 5">
    <name type="scientific">Durusdinium trenchii</name>
    <dbReference type="NCBI Taxonomy" id="1381693"/>
    <lineage>
        <taxon>Eukaryota</taxon>
        <taxon>Sar</taxon>
        <taxon>Alveolata</taxon>
        <taxon>Dinophyceae</taxon>
        <taxon>Suessiales</taxon>
        <taxon>Symbiodiniaceae</taxon>
        <taxon>Durusdinium</taxon>
    </lineage>
</organism>
<dbReference type="Pfam" id="PF05970">
    <property type="entry name" value="PIF1"/>
    <property type="match status" value="1"/>
</dbReference>
<evidence type="ECO:0000256" key="2">
    <source>
        <dbReference type="SAM" id="MobiDB-lite"/>
    </source>
</evidence>
<dbReference type="Proteomes" id="UP001642464">
    <property type="component" value="Unassembled WGS sequence"/>
</dbReference>
<feature type="compositionally biased region" description="Polar residues" evidence="2">
    <location>
        <begin position="562"/>
        <end position="586"/>
    </location>
</feature>
<sequence>MGKKQRAGAYAVSRGRKTGVFSTWSECSQQVHGFPGAVYKGFATSAEAQKWLDKEALLVSGLPPRRGDATGGAQQPEVQTGTNSVAAGIEFEDLHENQQEAVRLAQNGECFFFTGTAGTGKSTTIEFIKSVLMREGRHFALTASTGAAAVLIGGSTLHSWAKVGLAKDDPYTLVSRMGGIGISAWINTQALIIDECSMISADLFEKLHEVGCRIRNNYGKLFGGIQVILTGDFGQLPPVQRTGQRRYLFESPLWKRFIKKTVVLTKVHRQSHTFFVDLLQKVRMGTLDDAAVKAIQATSSHLQDTGDGIEPTILFSKNVDVDSVNADALAKLPGNATIFRSQDSFLNEDTRKRFLRSTRLAERLDLKVGAQVMLLKNLDVDNGLCNGSRGVVRAIHGNSVEIFFKTGPDTGVLKCLDRETDAWVRKVDDGREKIILASRSQFPLRLCWAMTIHKSQGMTCNWLEVDLEGCFEKGQAYVALSRAVDYNQMRVKNFQPYAVMTDPKVKAFHEQLFAAQGIRQPSEVSPTVAGSLKPVSTSPPKPAFVPTPAASSLVAAKPSMAQEVQQPSPPQGSSKATPAQGEQQPLQVAGHETPAKDPAQAEEQGPQVTGRAEPAQIRVGSFALLGTFRHPSRSRVTEVVKAAGGTLVANMTKSCSALVLGSKMRNSKAPDTFPRYKQAVQWGIPIVTGEELLAQLTGKRPAEQQLTGSIAKVAKSEPVSSPASPPDDPIRGKTFVVTGIFDNGEDKTVVMGWIVAAGGLARQSVTTKTDYLVVGSFIRDSFRGVNRPIETSAKLQKALKLGVRVLKEPELRAMLPTTPASSQP</sequence>
<dbReference type="InterPro" id="IPR010285">
    <property type="entry name" value="DNA_helicase_pif1-like_DEAD"/>
</dbReference>
<protein>
    <recommendedName>
        <fullName evidence="1">ATP-dependent DNA helicase</fullName>
        <ecNumber evidence="1">5.6.2.3</ecNumber>
    </recommendedName>
</protein>
<evidence type="ECO:0000313" key="4">
    <source>
        <dbReference type="EMBL" id="CAK9092712.1"/>
    </source>
</evidence>
<dbReference type="Gene3D" id="3.40.50.10190">
    <property type="entry name" value="BRCT domain"/>
    <property type="match status" value="2"/>
</dbReference>
<feature type="region of interest" description="Disordered" evidence="2">
    <location>
        <begin position="523"/>
        <end position="614"/>
    </location>
</feature>
<name>A0ABP0QWN3_9DINO</name>
<dbReference type="InterPro" id="IPR009027">
    <property type="entry name" value="Ribosomal_bL9/RNase_H1_N"/>
</dbReference>
<keyword evidence="1" id="KW-0378">Hydrolase</keyword>
<keyword evidence="1" id="KW-0067">ATP-binding</keyword>
<dbReference type="InterPro" id="IPR011320">
    <property type="entry name" value="RNase_H1_N"/>
</dbReference>
<evidence type="ECO:0000259" key="3">
    <source>
        <dbReference type="PROSITE" id="PS50172"/>
    </source>
</evidence>
<comment type="similarity">
    <text evidence="1">Belongs to the helicase family.</text>
</comment>
<dbReference type="Pfam" id="PF01693">
    <property type="entry name" value="Cauli_VI"/>
    <property type="match status" value="1"/>
</dbReference>
<keyword evidence="1" id="KW-0227">DNA damage</keyword>
<proteinExistence type="inferred from homology"/>
<dbReference type="SUPFAM" id="SSF55658">
    <property type="entry name" value="L9 N-domain-like"/>
    <property type="match status" value="1"/>
</dbReference>
<evidence type="ECO:0000313" key="5">
    <source>
        <dbReference type="Proteomes" id="UP001642464"/>
    </source>
</evidence>
<comment type="cofactor">
    <cofactor evidence="1">
        <name>Mg(2+)</name>
        <dbReference type="ChEBI" id="CHEBI:18420"/>
    </cofactor>
</comment>
<dbReference type="InterPro" id="IPR027417">
    <property type="entry name" value="P-loop_NTPase"/>
</dbReference>
<dbReference type="PROSITE" id="PS50172">
    <property type="entry name" value="BRCT"/>
    <property type="match status" value="2"/>
</dbReference>
<dbReference type="CDD" id="cd17748">
    <property type="entry name" value="BRCT_DNA_ligase_like"/>
    <property type="match status" value="1"/>
</dbReference>
<keyword evidence="1" id="KW-0233">DNA recombination</keyword>
<dbReference type="InterPro" id="IPR036420">
    <property type="entry name" value="BRCT_dom_sf"/>
</dbReference>
<dbReference type="Gene3D" id="3.40.50.300">
    <property type="entry name" value="P-loop containing nucleotide triphosphate hydrolases"/>
    <property type="match status" value="1"/>
</dbReference>
<keyword evidence="1" id="KW-0347">Helicase</keyword>
<dbReference type="Pfam" id="PF00533">
    <property type="entry name" value="BRCT"/>
    <property type="match status" value="2"/>
</dbReference>
<dbReference type="Pfam" id="PF21530">
    <property type="entry name" value="Pif1_2B_dom"/>
    <property type="match status" value="1"/>
</dbReference>
<keyword evidence="5" id="KW-1185">Reference proteome</keyword>
<keyword evidence="1" id="KW-0547">Nucleotide-binding</keyword>
<dbReference type="SUPFAM" id="SSF52113">
    <property type="entry name" value="BRCT domain"/>
    <property type="match status" value="2"/>
</dbReference>
<dbReference type="EC" id="5.6.2.3" evidence="1"/>
<comment type="catalytic activity">
    <reaction evidence="1">
        <text>ATP + H2O = ADP + phosphate + H(+)</text>
        <dbReference type="Rhea" id="RHEA:13065"/>
        <dbReference type="ChEBI" id="CHEBI:15377"/>
        <dbReference type="ChEBI" id="CHEBI:15378"/>
        <dbReference type="ChEBI" id="CHEBI:30616"/>
        <dbReference type="ChEBI" id="CHEBI:43474"/>
        <dbReference type="ChEBI" id="CHEBI:456216"/>
        <dbReference type="EC" id="5.6.2.3"/>
    </reaction>
</comment>
<dbReference type="CDD" id="cd18037">
    <property type="entry name" value="DEXSc_Pif1_like"/>
    <property type="match status" value="1"/>
</dbReference>
<dbReference type="EMBL" id="CAXAMM010040353">
    <property type="protein sequence ID" value="CAK9092712.1"/>
    <property type="molecule type" value="Genomic_DNA"/>
</dbReference>
<dbReference type="Gene3D" id="3.40.970.10">
    <property type="entry name" value="Ribonuclease H1, N-terminal domain"/>
    <property type="match status" value="1"/>
</dbReference>
<dbReference type="InterPro" id="IPR049163">
    <property type="entry name" value="Pif1-like_2B_dom"/>
</dbReference>
<dbReference type="SMART" id="SM00292">
    <property type="entry name" value="BRCT"/>
    <property type="match status" value="2"/>
</dbReference>
<dbReference type="PANTHER" id="PTHR47642:SF7">
    <property type="entry name" value="ATP-DEPENDENT DNA HELICASE PIF1"/>
    <property type="match status" value="1"/>
</dbReference>